<dbReference type="GO" id="GO:0043565">
    <property type="term" value="F:sequence-specific DNA binding"/>
    <property type="evidence" value="ECO:0007669"/>
    <property type="project" value="InterPro"/>
</dbReference>
<dbReference type="AlphaFoldDB" id="B9E402"/>
<dbReference type="InterPro" id="IPR037923">
    <property type="entry name" value="HTH-like"/>
</dbReference>
<dbReference type="SMART" id="SM00342">
    <property type="entry name" value="HTH_ARAC"/>
    <property type="match status" value="1"/>
</dbReference>
<dbReference type="InterPro" id="IPR009057">
    <property type="entry name" value="Homeodomain-like_sf"/>
</dbReference>
<dbReference type="InterPro" id="IPR020449">
    <property type="entry name" value="Tscrpt_reg_AraC-type_HTH"/>
</dbReference>
<sequence>MIILKLDTSNLFCCCYSLRIGYKYSDLNQQKEVHNMEIKLNELVEHFVHSCFRVQGVYHYKIEPGTARWQKSTPFPGFIFPMGGKAQFHFNDTPYLAGVGNIIHGGANMSLHKRVVGNGKWQYISVLYDIQDSKQEKICLRDAHFQINIGQSPRLTELLWRLWKTFNEPGALPAFQTETLFRCTLEEVFICSRNQTNNSAQTLFQQVSAYIHDHYMDILTVRGLAEQNGVNENRLFYVFSKYAGMGPGDYIMAYRLNRGKELLITSSAPVREVAKSVGYPDALYFSRSFRKRFGISPSGLREKFRNNPYVFQDGSIPI</sequence>
<reference evidence="6" key="1">
    <citation type="submission" date="2005-09" db="EMBL/GenBank/DDBJ databases">
        <title>Complete genome sequence of Clostridium kluyveri and comparative genomics of Clostridia species.</title>
        <authorList>
            <person name="Inui M."/>
            <person name="Nonaka H."/>
            <person name="Shinoda Y."/>
            <person name="Ikenaga Y."/>
            <person name="Abe M."/>
            <person name="Naito K."/>
            <person name="Vertes A.A."/>
            <person name="Yukawa H."/>
        </authorList>
    </citation>
    <scope>NUCLEOTIDE SEQUENCE [LARGE SCALE GENOMIC DNA]</scope>
    <source>
        <strain evidence="6">NBRC 12016</strain>
    </source>
</reference>
<dbReference type="GO" id="GO:0003700">
    <property type="term" value="F:DNA-binding transcription factor activity"/>
    <property type="evidence" value="ECO:0007669"/>
    <property type="project" value="InterPro"/>
</dbReference>
<dbReference type="Proteomes" id="UP000007969">
    <property type="component" value="Chromosome"/>
</dbReference>
<dbReference type="PANTHER" id="PTHR43280">
    <property type="entry name" value="ARAC-FAMILY TRANSCRIPTIONAL REGULATOR"/>
    <property type="match status" value="1"/>
</dbReference>
<evidence type="ECO:0000256" key="2">
    <source>
        <dbReference type="ARBA" id="ARBA00023125"/>
    </source>
</evidence>
<feature type="domain" description="HTH araC/xylS-type" evidence="4">
    <location>
        <begin position="205"/>
        <end position="303"/>
    </location>
</feature>
<dbReference type="Gene3D" id="1.10.10.60">
    <property type="entry name" value="Homeodomain-like"/>
    <property type="match status" value="2"/>
</dbReference>
<dbReference type="PRINTS" id="PR00032">
    <property type="entry name" value="HTHARAC"/>
</dbReference>
<dbReference type="HOGENOM" id="CLU_000445_88_6_9"/>
<keyword evidence="2" id="KW-0238">DNA-binding</keyword>
<evidence type="ECO:0000256" key="3">
    <source>
        <dbReference type="ARBA" id="ARBA00023163"/>
    </source>
</evidence>
<gene>
    <name evidence="5" type="ordered locus">CKR_2176</name>
</gene>
<dbReference type="EMBL" id="AP009049">
    <property type="protein sequence ID" value="BAH07227.1"/>
    <property type="molecule type" value="Genomic_DNA"/>
</dbReference>
<dbReference type="InterPro" id="IPR018060">
    <property type="entry name" value="HTH_AraC"/>
</dbReference>
<dbReference type="SUPFAM" id="SSF51215">
    <property type="entry name" value="Regulatory protein AraC"/>
    <property type="match status" value="1"/>
</dbReference>
<proteinExistence type="predicted"/>
<name>B9E402_CLOK1</name>
<dbReference type="KEGG" id="ckr:CKR_2176"/>
<dbReference type="SUPFAM" id="SSF46689">
    <property type="entry name" value="Homeodomain-like"/>
    <property type="match status" value="2"/>
</dbReference>
<evidence type="ECO:0000313" key="5">
    <source>
        <dbReference type="EMBL" id="BAH07227.1"/>
    </source>
</evidence>
<evidence type="ECO:0000313" key="6">
    <source>
        <dbReference type="Proteomes" id="UP000007969"/>
    </source>
</evidence>
<evidence type="ECO:0000256" key="1">
    <source>
        <dbReference type="ARBA" id="ARBA00023015"/>
    </source>
</evidence>
<protein>
    <recommendedName>
        <fullName evidence="4">HTH araC/xylS-type domain-containing protein</fullName>
    </recommendedName>
</protein>
<accession>B9E402</accession>
<dbReference type="PANTHER" id="PTHR43280:SF29">
    <property type="entry name" value="ARAC-FAMILY TRANSCRIPTIONAL REGULATOR"/>
    <property type="match status" value="1"/>
</dbReference>
<organism evidence="5 6">
    <name type="scientific">Clostridium kluyveri (strain NBRC 12016)</name>
    <dbReference type="NCBI Taxonomy" id="583346"/>
    <lineage>
        <taxon>Bacteria</taxon>
        <taxon>Bacillati</taxon>
        <taxon>Bacillota</taxon>
        <taxon>Clostridia</taxon>
        <taxon>Eubacteriales</taxon>
        <taxon>Clostridiaceae</taxon>
        <taxon>Clostridium</taxon>
    </lineage>
</organism>
<dbReference type="Pfam" id="PF12833">
    <property type="entry name" value="HTH_18"/>
    <property type="match status" value="1"/>
</dbReference>
<keyword evidence="3" id="KW-0804">Transcription</keyword>
<keyword evidence="1" id="KW-0805">Transcription regulation</keyword>
<dbReference type="PROSITE" id="PS01124">
    <property type="entry name" value="HTH_ARAC_FAMILY_2"/>
    <property type="match status" value="1"/>
</dbReference>
<evidence type="ECO:0000259" key="4">
    <source>
        <dbReference type="PROSITE" id="PS01124"/>
    </source>
</evidence>